<evidence type="ECO:0000256" key="1">
    <source>
        <dbReference type="ARBA" id="ARBA00022679"/>
    </source>
</evidence>
<sequence length="281" mass="30526">MDLDSAVTRRPLSACSLEEGAAAFTEGFSGYVVPVNVTPQALALRIQREDVDPAISEVFFDDERPAGILLVARRGERSRISALGIGPTIRAKGLGRSVMGEAIEAARQRGDRQLVLEVIDSNVRARDLYLSLGFAITRKLVGFGRSRRLATPDAAPAAECDPGMAVEMLSKFSDANPTWQTDPVSFRHAGSPLKGFALDGRAAALVDDSGRDVRLYGLAVDPAYRRQGLGRSLADGLAARYPGRKLYIIENVPQGVLDRFMRRIGWRKSALTQSEMVLGLR</sequence>
<proteinExistence type="predicted"/>
<reference evidence="5" key="1">
    <citation type="submission" date="2017-04" db="EMBL/GenBank/DDBJ databases">
        <authorList>
            <person name="Varghese N."/>
            <person name="Submissions S."/>
        </authorList>
    </citation>
    <scope>NUCLEOTIDE SEQUENCE [LARGE SCALE GENOMIC DNA]</scope>
    <source>
        <strain evidence="5">B4P</strain>
    </source>
</reference>
<dbReference type="SUPFAM" id="SSF55729">
    <property type="entry name" value="Acyl-CoA N-acyltransferases (Nat)"/>
    <property type="match status" value="2"/>
</dbReference>
<keyword evidence="1 4" id="KW-0808">Transferase</keyword>
<dbReference type="InterPro" id="IPR000182">
    <property type="entry name" value="GNAT_dom"/>
</dbReference>
<dbReference type="CDD" id="cd04301">
    <property type="entry name" value="NAT_SF"/>
    <property type="match status" value="2"/>
</dbReference>
<dbReference type="OrthoDB" id="273614at2"/>
<gene>
    <name evidence="4" type="ORF">SAMN02982989_1969</name>
</gene>
<dbReference type="GO" id="GO:0016747">
    <property type="term" value="F:acyltransferase activity, transferring groups other than amino-acyl groups"/>
    <property type="evidence" value="ECO:0007669"/>
    <property type="project" value="InterPro"/>
</dbReference>
<name>A0A1X7EXE3_9HYPH</name>
<dbReference type="PANTHER" id="PTHR43420">
    <property type="entry name" value="ACETYLTRANSFERASE"/>
    <property type="match status" value="1"/>
</dbReference>
<accession>A0A1X7EXE3</accession>
<dbReference type="Pfam" id="PF00583">
    <property type="entry name" value="Acetyltransf_1"/>
    <property type="match status" value="2"/>
</dbReference>
<dbReference type="PROSITE" id="PS51186">
    <property type="entry name" value="GNAT"/>
    <property type="match status" value="2"/>
</dbReference>
<feature type="domain" description="N-acetyltransferase" evidence="3">
    <location>
        <begin position="7"/>
        <end position="158"/>
    </location>
</feature>
<keyword evidence="2" id="KW-0012">Acyltransferase</keyword>
<dbReference type="Gene3D" id="3.40.630.30">
    <property type="match status" value="2"/>
</dbReference>
<dbReference type="PANTHER" id="PTHR43420:SF47">
    <property type="entry name" value="N-ACETYLTRANSFERASE DOMAIN-CONTAINING PROTEIN"/>
    <property type="match status" value="1"/>
</dbReference>
<protein>
    <submittedName>
        <fullName evidence="4">Acetyltransferase (GNAT) family protein</fullName>
    </submittedName>
</protein>
<dbReference type="RefSeq" id="WP_085422222.1">
    <property type="nucleotide sequence ID" value="NZ_FXAF01000006.1"/>
</dbReference>
<dbReference type="InterPro" id="IPR016181">
    <property type="entry name" value="Acyl_CoA_acyltransferase"/>
</dbReference>
<evidence type="ECO:0000256" key="2">
    <source>
        <dbReference type="ARBA" id="ARBA00023315"/>
    </source>
</evidence>
<dbReference type="InterPro" id="IPR050680">
    <property type="entry name" value="YpeA/RimI_acetyltransf"/>
</dbReference>
<dbReference type="AlphaFoldDB" id="A0A1X7EXE3"/>
<organism evidence="4 5">
    <name type="scientific">Xaviernesmea oryzae</name>
    <dbReference type="NCBI Taxonomy" id="464029"/>
    <lineage>
        <taxon>Bacteria</taxon>
        <taxon>Pseudomonadati</taxon>
        <taxon>Pseudomonadota</taxon>
        <taxon>Alphaproteobacteria</taxon>
        <taxon>Hyphomicrobiales</taxon>
        <taxon>Rhizobiaceae</taxon>
        <taxon>Rhizobium/Agrobacterium group</taxon>
        <taxon>Xaviernesmea</taxon>
    </lineage>
</organism>
<evidence type="ECO:0000313" key="4">
    <source>
        <dbReference type="EMBL" id="SMF42051.1"/>
    </source>
</evidence>
<feature type="domain" description="N-acetyltransferase" evidence="3">
    <location>
        <begin position="152"/>
        <end position="281"/>
    </location>
</feature>
<dbReference type="STRING" id="464029.SAMN02982989_1969"/>
<dbReference type="Proteomes" id="UP000192903">
    <property type="component" value="Unassembled WGS sequence"/>
</dbReference>
<evidence type="ECO:0000313" key="5">
    <source>
        <dbReference type="Proteomes" id="UP000192903"/>
    </source>
</evidence>
<keyword evidence="5" id="KW-1185">Reference proteome</keyword>
<dbReference type="EMBL" id="FXAF01000006">
    <property type="protein sequence ID" value="SMF42051.1"/>
    <property type="molecule type" value="Genomic_DNA"/>
</dbReference>
<evidence type="ECO:0000259" key="3">
    <source>
        <dbReference type="PROSITE" id="PS51186"/>
    </source>
</evidence>